<proteinExistence type="predicted"/>
<accession>A0AAV0WBL4</accession>
<dbReference type="Proteomes" id="UP001160148">
    <property type="component" value="Unassembled WGS sequence"/>
</dbReference>
<reference evidence="1 2" key="1">
    <citation type="submission" date="2023-01" db="EMBL/GenBank/DDBJ databases">
        <authorList>
            <person name="Whitehead M."/>
        </authorList>
    </citation>
    <scope>NUCLEOTIDE SEQUENCE [LARGE SCALE GENOMIC DNA]</scope>
</reference>
<keyword evidence="2" id="KW-1185">Reference proteome</keyword>
<evidence type="ECO:0008006" key="3">
    <source>
        <dbReference type="Google" id="ProtNLM"/>
    </source>
</evidence>
<evidence type="ECO:0000313" key="2">
    <source>
        <dbReference type="Proteomes" id="UP001160148"/>
    </source>
</evidence>
<protein>
    <recommendedName>
        <fullName evidence="3">HTH psq-type domain-containing protein</fullName>
    </recommendedName>
</protein>
<evidence type="ECO:0000313" key="1">
    <source>
        <dbReference type="EMBL" id="CAI6352991.1"/>
    </source>
</evidence>
<gene>
    <name evidence="1" type="ORF">MEUPH1_LOCUS9170</name>
</gene>
<dbReference type="EMBL" id="CARXXK010000002">
    <property type="protein sequence ID" value="CAI6352991.1"/>
    <property type="molecule type" value="Genomic_DNA"/>
</dbReference>
<sequence length="118" mass="13414">MTKKGSYRKWVVAAKMVNEQKMSIYKAAKISGVPLSSLKDFLIRDNFELVPKMGRPYALTSDLEIQILNYIIKMQELGFGLTVLQIRKIAHKSHCSWTICPLNKNAISPEIRAGVYVQ</sequence>
<name>A0AAV0WBL4_9HEMI</name>
<comment type="caution">
    <text evidence="1">The sequence shown here is derived from an EMBL/GenBank/DDBJ whole genome shotgun (WGS) entry which is preliminary data.</text>
</comment>
<organism evidence="1 2">
    <name type="scientific">Macrosiphum euphorbiae</name>
    <name type="common">potato aphid</name>
    <dbReference type="NCBI Taxonomy" id="13131"/>
    <lineage>
        <taxon>Eukaryota</taxon>
        <taxon>Metazoa</taxon>
        <taxon>Ecdysozoa</taxon>
        <taxon>Arthropoda</taxon>
        <taxon>Hexapoda</taxon>
        <taxon>Insecta</taxon>
        <taxon>Pterygota</taxon>
        <taxon>Neoptera</taxon>
        <taxon>Paraneoptera</taxon>
        <taxon>Hemiptera</taxon>
        <taxon>Sternorrhyncha</taxon>
        <taxon>Aphidomorpha</taxon>
        <taxon>Aphidoidea</taxon>
        <taxon>Aphididae</taxon>
        <taxon>Macrosiphini</taxon>
        <taxon>Macrosiphum</taxon>
    </lineage>
</organism>
<dbReference type="AlphaFoldDB" id="A0AAV0WBL4"/>